<proteinExistence type="predicted"/>
<reference evidence="2" key="1">
    <citation type="submission" date="2016-06" db="EMBL/GenBank/DDBJ databases">
        <authorList>
            <person name="Varghese N."/>
        </authorList>
    </citation>
    <scope>NUCLEOTIDE SEQUENCE [LARGE SCALE GENOMIC DNA]</scope>
    <source>
        <strain evidence="2">DSM 45344</strain>
    </source>
</reference>
<accession>A0A1C3MWP6</accession>
<evidence type="ECO:0000313" key="1">
    <source>
        <dbReference type="EMBL" id="SBV24740.1"/>
    </source>
</evidence>
<dbReference type="EMBL" id="LT598496">
    <property type="protein sequence ID" value="SBV24740.1"/>
    <property type="molecule type" value="Genomic_DNA"/>
</dbReference>
<organism evidence="1 2">
    <name type="scientific">Micromonospora krabiensis</name>
    <dbReference type="NCBI Taxonomy" id="307121"/>
    <lineage>
        <taxon>Bacteria</taxon>
        <taxon>Bacillati</taxon>
        <taxon>Actinomycetota</taxon>
        <taxon>Actinomycetes</taxon>
        <taxon>Micromonosporales</taxon>
        <taxon>Micromonosporaceae</taxon>
        <taxon>Micromonospora</taxon>
    </lineage>
</organism>
<protein>
    <submittedName>
        <fullName evidence="1">Uncharacterized protein</fullName>
    </submittedName>
</protein>
<sequence length="152" mass="16811">MDPIRSMLLTLARHAQEARLRCHAERAAVRARGETPTRSETYAYQVQADLCLIAAVGAADLPASFRLYDTTLSRDPLVAAEQLRQATSAYDHSGPIEAAHEAARLEYKAAFAEPLTAQEQHYVELLAGLPAARRDKIIEAAEERSRRRGATR</sequence>
<gene>
    <name evidence="1" type="ORF">GA0070620_0178</name>
</gene>
<name>A0A1C3MWP6_9ACTN</name>
<evidence type="ECO:0000313" key="2">
    <source>
        <dbReference type="Proteomes" id="UP000199393"/>
    </source>
</evidence>
<dbReference type="STRING" id="307121.GA0070620_0178"/>
<dbReference type="PATRIC" id="fig|307121.4.peg.191"/>
<dbReference type="RefSeq" id="WP_091587552.1">
    <property type="nucleotide sequence ID" value="NZ_JBHRWG010000002.1"/>
</dbReference>
<dbReference type="Proteomes" id="UP000199393">
    <property type="component" value="Chromosome I"/>
</dbReference>
<dbReference type="AlphaFoldDB" id="A0A1C3MWP6"/>
<dbReference type="OrthoDB" id="3375666at2"/>
<keyword evidence="2" id="KW-1185">Reference proteome</keyword>